<dbReference type="Proteomes" id="UP000235786">
    <property type="component" value="Unassembled WGS sequence"/>
</dbReference>
<dbReference type="EMBL" id="KZ613961">
    <property type="protein sequence ID" value="PMD31846.1"/>
    <property type="molecule type" value="Genomic_DNA"/>
</dbReference>
<protein>
    <submittedName>
        <fullName evidence="1">Uncharacterized protein</fullName>
    </submittedName>
</protein>
<evidence type="ECO:0000313" key="2">
    <source>
        <dbReference type="Proteomes" id="UP000235786"/>
    </source>
</evidence>
<accession>A0A2J6QZZ0</accession>
<sequence length="107" mass="11132">MRGEVAAAQAGASVFQGTRWRVCTAIDSAPRQSGSSYHNQNGALINPSSLHSLSNSMPCILSARDSMSNVKSAARLGESSSGGTAAVERGRWRSMITGQVSRSFTGG</sequence>
<organism evidence="1 2">
    <name type="scientific">Hyaloscypha variabilis (strain UAMH 11265 / GT02V1 / F)</name>
    <name type="common">Meliniomyces variabilis</name>
    <dbReference type="NCBI Taxonomy" id="1149755"/>
    <lineage>
        <taxon>Eukaryota</taxon>
        <taxon>Fungi</taxon>
        <taxon>Dikarya</taxon>
        <taxon>Ascomycota</taxon>
        <taxon>Pezizomycotina</taxon>
        <taxon>Leotiomycetes</taxon>
        <taxon>Helotiales</taxon>
        <taxon>Hyaloscyphaceae</taxon>
        <taxon>Hyaloscypha</taxon>
        <taxon>Hyaloscypha variabilis</taxon>
    </lineage>
</organism>
<name>A0A2J6QZZ0_HYAVF</name>
<evidence type="ECO:0000313" key="1">
    <source>
        <dbReference type="EMBL" id="PMD31846.1"/>
    </source>
</evidence>
<proteinExistence type="predicted"/>
<keyword evidence="2" id="KW-1185">Reference proteome</keyword>
<gene>
    <name evidence="1" type="ORF">L207DRAFT_187109</name>
</gene>
<reference evidence="1 2" key="1">
    <citation type="submission" date="2016-04" db="EMBL/GenBank/DDBJ databases">
        <title>A degradative enzymes factory behind the ericoid mycorrhizal symbiosis.</title>
        <authorList>
            <consortium name="DOE Joint Genome Institute"/>
            <person name="Martino E."/>
            <person name="Morin E."/>
            <person name="Grelet G."/>
            <person name="Kuo A."/>
            <person name="Kohler A."/>
            <person name="Daghino S."/>
            <person name="Barry K."/>
            <person name="Choi C."/>
            <person name="Cichocki N."/>
            <person name="Clum A."/>
            <person name="Copeland A."/>
            <person name="Hainaut M."/>
            <person name="Haridas S."/>
            <person name="Labutti K."/>
            <person name="Lindquist E."/>
            <person name="Lipzen A."/>
            <person name="Khouja H.-R."/>
            <person name="Murat C."/>
            <person name="Ohm R."/>
            <person name="Olson A."/>
            <person name="Spatafora J."/>
            <person name="Veneault-Fourrey C."/>
            <person name="Henrissat B."/>
            <person name="Grigoriev I."/>
            <person name="Martin F."/>
            <person name="Perotto S."/>
        </authorList>
    </citation>
    <scope>NUCLEOTIDE SEQUENCE [LARGE SCALE GENOMIC DNA]</scope>
    <source>
        <strain evidence="1 2">F</strain>
    </source>
</reference>
<dbReference type="AlphaFoldDB" id="A0A2J6QZZ0"/>